<dbReference type="Gene3D" id="3.60.10.10">
    <property type="entry name" value="Endonuclease/exonuclease/phosphatase"/>
    <property type="match status" value="1"/>
</dbReference>
<dbReference type="InterPro" id="IPR012337">
    <property type="entry name" value="RNaseH-like_sf"/>
</dbReference>
<feature type="compositionally biased region" description="Polar residues" evidence="1">
    <location>
        <begin position="301"/>
        <end position="310"/>
    </location>
</feature>
<dbReference type="InterPro" id="IPR043502">
    <property type="entry name" value="DNA/RNA_pol_sf"/>
</dbReference>
<proteinExistence type="predicted"/>
<dbReference type="InterPro" id="IPR002156">
    <property type="entry name" value="RNaseH_domain"/>
</dbReference>
<name>A0A803P4M9_CANSA</name>
<dbReference type="Pfam" id="PF03372">
    <property type="entry name" value="Exo_endo_phos"/>
    <property type="match status" value="1"/>
</dbReference>
<dbReference type="InterPro" id="IPR036691">
    <property type="entry name" value="Endo/exonu/phosph_ase_sf"/>
</dbReference>
<dbReference type="CDD" id="cd01650">
    <property type="entry name" value="RT_nLTR_like"/>
    <property type="match status" value="1"/>
</dbReference>
<evidence type="ECO:0000256" key="1">
    <source>
        <dbReference type="SAM" id="MobiDB-lite"/>
    </source>
</evidence>
<dbReference type="InterPro" id="IPR036397">
    <property type="entry name" value="RNaseH_sf"/>
</dbReference>
<dbReference type="PROSITE" id="PS50878">
    <property type="entry name" value="RT_POL"/>
    <property type="match status" value="1"/>
</dbReference>
<dbReference type="Pfam" id="PF13966">
    <property type="entry name" value="zf-RVT"/>
    <property type="match status" value="1"/>
</dbReference>
<feature type="region of interest" description="Disordered" evidence="1">
    <location>
        <begin position="481"/>
        <end position="536"/>
    </location>
</feature>
<dbReference type="CDD" id="cd06222">
    <property type="entry name" value="RNase_H_like"/>
    <property type="match status" value="1"/>
</dbReference>
<dbReference type="EnsemblPlants" id="evm.model.03.1275">
    <property type="protein sequence ID" value="cds.evm.model.03.1275"/>
    <property type="gene ID" value="evm.TU.03.1275"/>
</dbReference>
<dbReference type="Pfam" id="PF00078">
    <property type="entry name" value="RVT_1"/>
    <property type="match status" value="1"/>
</dbReference>
<dbReference type="GO" id="GO:0003676">
    <property type="term" value="F:nucleic acid binding"/>
    <property type="evidence" value="ECO:0007669"/>
    <property type="project" value="InterPro"/>
</dbReference>
<dbReference type="PANTHER" id="PTHR33116">
    <property type="entry name" value="REVERSE TRANSCRIPTASE ZINC-BINDING DOMAIN-CONTAINING PROTEIN-RELATED-RELATED"/>
    <property type="match status" value="1"/>
</dbReference>
<dbReference type="InterPro" id="IPR044730">
    <property type="entry name" value="RNase_H-like_dom_plant"/>
</dbReference>
<dbReference type="Gramene" id="evm.model.03.1275">
    <property type="protein sequence ID" value="cds.evm.model.03.1275"/>
    <property type="gene ID" value="evm.TU.03.1275"/>
</dbReference>
<organism evidence="3 4">
    <name type="scientific">Cannabis sativa</name>
    <name type="common">Hemp</name>
    <name type="synonym">Marijuana</name>
    <dbReference type="NCBI Taxonomy" id="3483"/>
    <lineage>
        <taxon>Eukaryota</taxon>
        <taxon>Viridiplantae</taxon>
        <taxon>Streptophyta</taxon>
        <taxon>Embryophyta</taxon>
        <taxon>Tracheophyta</taxon>
        <taxon>Spermatophyta</taxon>
        <taxon>Magnoliopsida</taxon>
        <taxon>eudicotyledons</taxon>
        <taxon>Gunneridae</taxon>
        <taxon>Pentapetalae</taxon>
        <taxon>rosids</taxon>
        <taxon>fabids</taxon>
        <taxon>Rosales</taxon>
        <taxon>Cannabaceae</taxon>
        <taxon>Cannabis</taxon>
    </lineage>
</organism>
<dbReference type="Proteomes" id="UP000596661">
    <property type="component" value="Chromosome 3"/>
</dbReference>
<dbReference type="InterPro" id="IPR026960">
    <property type="entry name" value="RVT-Znf"/>
</dbReference>
<dbReference type="OMA" id="ECETISD"/>
<feature type="region of interest" description="Disordered" evidence="1">
    <location>
        <begin position="255"/>
        <end position="331"/>
    </location>
</feature>
<reference evidence="3" key="1">
    <citation type="submission" date="2018-11" db="EMBL/GenBank/DDBJ databases">
        <authorList>
            <person name="Grassa J C."/>
        </authorList>
    </citation>
    <scope>NUCLEOTIDE SEQUENCE [LARGE SCALE GENOMIC DNA]</scope>
</reference>
<dbReference type="Pfam" id="PF14392">
    <property type="entry name" value="zf-CCHC_4"/>
    <property type="match status" value="1"/>
</dbReference>
<keyword evidence="4" id="KW-1185">Reference proteome</keyword>
<protein>
    <recommendedName>
        <fullName evidence="2">Reverse transcriptase domain-containing protein</fullName>
    </recommendedName>
</protein>
<evidence type="ECO:0000313" key="4">
    <source>
        <dbReference type="Proteomes" id="UP000596661"/>
    </source>
</evidence>
<dbReference type="GO" id="GO:0004523">
    <property type="term" value="F:RNA-DNA hybrid ribonuclease activity"/>
    <property type="evidence" value="ECO:0007669"/>
    <property type="project" value="InterPro"/>
</dbReference>
<dbReference type="InterPro" id="IPR025836">
    <property type="entry name" value="Zn_knuckle_CX2CX4HX4C"/>
</dbReference>
<dbReference type="Pfam" id="PF13456">
    <property type="entry name" value="RVT_3"/>
    <property type="match status" value="1"/>
</dbReference>
<dbReference type="InterPro" id="IPR000477">
    <property type="entry name" value="RT_dom"/>
</dbReference>
<dbReference type="EMBL" id="UZAU01000290">
    <property type="status" value="NOT_ANNOTATED_CDS"/>
    <property type="molecule type" value="Genomic_DNA"/>
</dbReference>
<dbReference type="SUPFAM" id="SSF53098">
    <property type="entry name" value="Ribonuclease H-like"/>
    <property type="match status" value="1"/>
</dbReference>
<evidence type="ECO:0000259" key="2">
    <source>
        <dbReference type="PROSITE" id="PS50878"/>
    </source>
</evidence>
<dbReference type="PANTHER" id="PTHR33116:SF86">
    <property type="entry name" value="REVERSE TRANSCRIPTASE DOMAIN-CONTAINING PROTEIN"/>
    <property type="match status" value="1"/>
</dbReference>
<sequence>MVIMKEVCTRETTVEVDTIDSGISNIMQRDSNMEVEMMELFEDLTLEDIVAKKACVGKKFEEGVLGFFFDSEEDCQMVMERRPWLVNGVLLNLRPWPIEGEVCLAEFEVARFWVEFHGLPTRCLSEDNAPILAKKVGTFIKTDGRRKEDVVRRGFLRCWIDVWISHPFPAGFFLKAGANPSSWIQFKYDKLPFLCFNCGRLAHVTGKCSAPTMWVTPATGQAVRMYGPWIKVDGARGNCFTARGNQTELMVNDEGPSFLKLSRPNGKWRRRSDVRPSNGSSHKGNTEAAGNVRDVAEGTMHGTTTMQRSGSVEHTEGTKNASKAKVGDSSVDPISNVPEIWNIPPKNILTQYPLPDFAHPNGPPADVDFEQIPDIGPSLIQGLDIPHIWSCRSQQPHNFPEPINLRWPSNDPELQKIYQQLLRPESIDLYKAQPSLISNPPDISQLITHLLGTRKCKVHTWYHPTPDPFLDSPFIDSNGETHGSISLSGGKIQPLESPKFNAGSVEPGETSKGKSRRRQARGILSSNQKSGVRTRRARLNEENEWRGGGRKHAPTCAMRCLAWNCRGLRRPAAERTLRGFSRRENVDVVFLSETKVDSTSMTEKLARYGYTNVKCIDSTGTAGGFCVGWKAGLNIQVIEVFLSGFSLLVDDEPGLPPWMLFCIYGTPYHRHKRSFWRWLTSAVQNCKMLWALFGDLNVILEADEKLGGNHFGNREGEILQNFLMDCDGIDLGFIGQTFTWNNARDASNRVRKRLDRVVANSDWCVRFAHAGVVHFSILHSDHAPLILDSRRNEQKRRYPFRFLERLKELYAMLSKIQSSAVTSTALNEEAAIQLEIVEMEEKMERIWKQKSRELWVKQGDYNSKFFHSAIIIQRRRNHIWAINYYDDHWLRSRKKIGSYFTTNFKKLFERSNPAIGNEFYELFEHKVSALENEALCKIPTDAEVKNAVWNLHPLKSPGPDGFPGIFYRTYWNIVGKDVCTMVQDFFKSGNFVKDLNHTFLCLIPKRESPSTFEQFRPISLCNFGYKVIARILTDCLKPVLDNLINPLQNAFLKGRWIAEGSILAAEAFHTLKKIRGKQGYMAVKTDMHKAYDRIEWDFLHEFSVLLNGAPLKAFCPGRGLRQGDPLSPYLFILCSEVLSKLVCRAETKGEITGIKIGKNSMPLSHTFYADDALFFCKATHAESQNLLRCLETYEHWSGQKISKAKSSVFFSPKVGQEARQELKDCLGISTLMDKEKYLGNPLLVSIKKREDFSFLKAKVLNRLEGWKAKCLSHAGRLTLAQSVLRSIPCYAMSTFRIPRSICKDLDSIMARFWWKGNHGDSSNNHYLALKSWSAICQPKRNGGLGLRRFRDMNLALLAKLAWSLLCNINRPWVKILLAKYCGSCSFWEVEKQGSDSFLWKGIIETRQICVEGAGIIIGNGKTELWTKPWIPGFTPEEIRQSFSFVPNHKFTIVADLFLPGKSAYWLSQQHRFHHEKECWKKLWKLKTHPRHALLMWKTMSGCLPLKANLGFLQAHDRMCALCNTTLESEVHLFWECSFARALWFQSPWSFHTAALQFDNFEQLFTWFGSFDDHNLLFHSACVMEEIWLSRNDMTFHNSSPDPNASHHRIMRRFSEFYHVKECETISDTQFSEECLSNFDAIFMTDASVVDQWAGLAFVQIGNAAESFHGQDYCQVISVLHAELEAILLALKAASVKKFSKIQILSDNATAIRALKVRELPFAWGSFPVFRQCVEMFKFFSCISFKSVSRADNSVADRLAYLARVNNVRSLLFVREAVPLVTAS</sequence>
<feature type="domain" description="Reverse transcriptase" evidence="2">
    <location>
        <begin position="984"/>
        <end position="1230"/>
    </location>
</feature>
<dbReference type="InterPro" id="IPR005135">
    <property type="entry name" value="Endo/exonuclease/phosphatase"/>
</dbReference>
<dbReference type="SUPFAM" id="SSF56672">
    <property type="entry name" value="DNA/RNA polymerases"/>
    <property type="match status" value="1"/>
</dbReference>
<reference evidence="3" key="2">
    <citation type="submission" date="2021-03" db="UniProtKB">
        <authorList>
            <consortium name="EnsemblPlants"/>
        </authorList>
    </citation>
    <scope>IDENTIFICATION</scope>
</reference>
<dbReference type="SUPFAM" id="SSF56219">
    <property type="entry name" value="DNase I-like"/>
    <property type="match status" value="1"/>
</dbReference>
<evidence type="ECO:0000313" key="3">
    <source>
        <dbReference type="EnsemblPlants" id="cds.evm.model.03.1275"/>
    </source>
</evidence>
<accession>A0A803P4M9</accession>
<dbReference type="Gene3D" id="3.30.420.10">
    <property type="entry name" value="Ribonuclease H-like superfamily/Ribonuclease H"/>
    <property type="match status" value="1"/>
</dbReference>